<name>A0A2P1G852_9CRYP</name>
<evidence type="ECO:0000313" key="1">
    <source>
        <dbReference type="EMBL" id="AVM81132.1"/>
    </source>
</evidence>
<reference evidence="1" key="1">
    <citation type="journal article" date="2018" name="BMC Genomics">
        <title>Comparative mitochondrial genomics of cryptophyte algae: gene shuffling and dynamic mobile genetic elements.</title>
        <authorList>
            <person name="Kim J.I."/>
            <person name="Yoon H.S."/>
            <person name="Yi G."/>
            <person name="Shin W."/>
            <person name="Archibald J.M."/>
        </authorList>
    </citation>
    <scope>NUCLEOTIDE SEQUENCE</scope>
    <source>
        <strain evidence="1">CCMP1868</strain>
    </source>
</reference>
<sequence length="170" mass="19401">MNLDFKPQNLQNLKEEIKNTKKVPGKLSRAKCETVIQALMKKKKIEKLDIVMGLISIIAQSGGTNKSAGTNLEHSIKNHTLNAGEIKATIKEIEPKATFRQFCREMQNEIQAYAQELEIEGDLSMQARNDMPEVSMVEATWCSNFQTDNPCCPKKIREWLKTNQQNRFNC</sequence>
<organism evidence="1">
    <name type="scientific">Storeatula sp. CCMP1868</name>
    <dbReference type="NCBI Taxonomy" id="195070"/>
    <lineage>
        <taxon>Eukaryota</taxon>
        <taxon>Cryptophyceae</taxon>
        <taxon>Pyrenomonadales</taxon>
        <taxon>Pyrenomonadaceae</taxon>
        <taxon>Storeatula</taxon>
    </lineage>
</organism>
<gene>
    <name evidence="1" type="primary">orf172</name>
    <name evidence="1" type="ORF">StoMt_p003</name>
</gene>
<proteinExistence type="predicted"/>
<keyword evidence="1" id="KW-0496">Mitochondrion</keyword>
<dbReference type="RefSeq" id="YP_009476639.1">
    <property type="nucleotide sequence ID" value="NC_037452.1"/>
</dbReference>
<dbReference type="AlphaFoldDB" id="A0A2P1G852"/>
<dbReference type="GeneID" id="36493043"/>
<accession>A0A2P1G852</accession>
<geneLocation type="mitochondrion" evidence="1"/>
<protein>
    <submittedName>
        <fullName evidence="1">Uncharacterized protein</fullName>
    </submittedName>
</protein>
<dbReference type="EMBL" id="MG680943">
    <property type="protein sequence ID" value="AVM81132.1"/>
    <property type="molecule type" value="Genomic_DNA"/>
</dbReference>